<dbReference type="HOGENOM" id="CLU_2544004_0_0_1"/>
<reference evidence="1" key="1">
    <citation type="submission" date="2011-04" db="EMBL/GenBank/DDBJ databases">
        <title>Evolution of plant cell wall degrading machinery underlies the functional diversity of forest fungi.</title>
        <authorList>
            <consortium name="US DOE Joint Genome Institute (JGI-PGF)"/>
            <person name="Eastwood D.C."/>
            <person name="Floudas D."/>
            <person name="Binder M."/>
            <person name="Majcherczyk A."/>
            <person name="Schneider P."/>
            <person name="Aerts A."/>
            <person name="Asiegbu F.O."/>
            <person name="Baker S.E."/>
            <person name="Barry K."/>
            <person name="Bendiksby M."/>
            <person name="Blumentritt M."/>
            <person name="Coutinho P.M."/>
            <person name="Cullen D."/>
            <person name="Cullen D."/>
            <person name="Gathman A."/>
            <person name="Goodell B."/>
            <person name="Henrissat B."/>
            <person name="Ihrmark K."/>
            <person name="Kauserud H."/>
            <person name="Kohler A."/>
            <person name="LaButti K."/>
            <person name="Lapidus A."/>
            <person name="Lavin J.L."/>
            <person name="Lee Y.-H."/>
            <person name="Lindquist E."/>
            <person name="Lilly W."/>
            <person name="Lucas S."/>
            <person name="Morin E."/>
            <person name="Murat C."/>
            <person name="Oguiza J.A."/>
            <person name="Park J."/>
            <person name="Pisabarro A.G."/>
            <person name="Riley R."/>
            <person name="Rosling A."/>
            <person name="Salamov A."/>
            <person name="Schmidt O."/>
            <person name="Schmutz J."/>
            <person name="Skrede I."/>
            <person name="Stenlid J."/>
            <person name="Wiebenga A."/>
            <person name="Xie X."/>
            <person name="Kues U."/>
            <person name="Hibbett D.S."/>
            <person name="Hoffmeister D."/>
            <person name="Hogberg N."/>
            <person name="Martin F."/>
            <person name="Grigoriev I.V."/>
            <person name="Watkinson S.C."/>
        </authorList>
    </citation>
    <scope>NUCLEOTIDE SEQUENCE</scope>
    <source>
        <strain evidence="1">S7.9</strain>
    </source>
</reference>
<evidence type="ECO:0000313" key="1">
    <source>
        <dbReference type="EMBL" id="EGO26369.1"/>
    </source>
</evidence>
<accession>F8NS07</accession>
<organism>
    <name type="scientific">Serpula lacrymans var. lacrymans (strain S7.9)</name>
    <name type="common">Dry rot fungus</name>
    <dbReference type="NCBI Taxonomy" id="578457"/>
    <lineage>
        <taxon>Eukaryota</taxon>
        <taxon>Fungi</taxon>
        <taxon>Dikarya</taxon>
        <taxon>Basidiomycota</taxon>
        <taxon>Agaricomycotina</taxon>
        <taxon>Agaricomycetes</taxon>
        <taxon>Agaricomycetidae</taxon>
        <taxon>Boletales</taxon>
        <taxon>Coniophorineae</taxon>
        <taxon>Serpulaceae</taxon>
        <taxon>Serpula</taxon>
    </lineage>
</organism>
<dbReference type="Proteomes" id="UP000008064">
    <property type="component" value="Unassembled WGS sequence"/>
</dbReference>
<name>F8NS07_SERL9</name>
<dbReference type="AlphaFoldDB" id="F8NS07"/>
<proteinExistence type="predicted"/>
<gene>
    <name evidence="1" type="ORF">SERLADRAFT_436183</name>
</gene>
<dbReference type="RefSeq" id="XP_007316542.1">
    <property type="nucleotide sequence ID" value="XM_007316480.1"/>
</dbReference>
<protein>
    <submittedName>
        <fullName evidence="1">Uncharacterized protein</fullName>
    </submittedName>
</protein>
<sequence length="83" mass="9354">MAGQIQLKVPPPSRSGLYRRCAIPPKPLNLRERVEIRVARRARRASATLLMIPPQRTVDQVARTFLAYHGTSKAESDKAVHRP</sequence>
<dbReference type="GeneID" id="18814648"/>
<dbReference type="KEGG" id="sla:SERLADRAFT_436183"/>
<dbReference type="EMBL" id="GL945432">
    <property type="protein sequence ID" value="EGO26369.1"/>
    <property type="molecule type" value="Genomic_DNA"/>
</dbReference>